<dbReference type="AlphaFoldDB" id="A0A194PX03"/>
<dbReference type="EMBL" id="KQ459586">
    <property type="protein sequence ID" value="KPI97852.1"/>
    <property type="molecule type" value="Genomic_DNA"/>
</dbReference>
<reference evidence="3 4" key="1">
    <citation type="journal article" date="2015" name="Nat. Commun.">
        <title>Outbred genome sequencing and CRISPR/Cas9 gene editing in butterflies.</title>
        <authorList>
            <person name="Li X."/>
            <person name="Fan D."/>
            <person name="Zhang W."/>
            <person name="Liu G."/>
            <person name="Zhang L."/>
            <person name="Zhao L."/>
            <person name="Fang X."/>
            <person name="Chen L."/>
            <person name="Dong Y."/>
            <person name="Chen Y."/>
            <person name="Ding Y."/>
            <person name="Zhao R."/>
            <person name="Feng M."/>
            <person name="Zhu Y."/>
            <person name="Feng Y."/>
            <person name="Jiang X."/>
            <person name="Zhu D."/>
            <person name="Xiang H."/>
            <person name="Feng X."/>
            <person name="Li S."/>
            <person name="Wang J."/>
            <person name="Zhang G."/>
            <person name="Kronforst M.R."/>
            <person name="Wang W."/>
        </authorList>
    </citation>
    <scope>NUCLEOTIDE SEQUENCE [LARGE SCALE GENOMIC DNA]</scope>
    <source>
        <strain evidence="3">Ya'a_city_454_Px</strain>
        <tissue evidence="3">Whole body</tissue>
    </source>
</reference>
<feature type="transmembrane region" description="Helical" evidence="1">
    <location>
        <begin position="182"/>
        <end position="200"/>
    </location>
</feature>
<proteinExistence type="predicted"/>
<name>A0A194PX03_PAPXU</name>
<dbReference type="Proteomes" id="UP000053268">
    <property type="component" value="Unassembled WGS sequence"/>
</dbReference>
<keyword evidence="4" id="KW-1185">Reference proteome</keyword>
<protein>
    <recommendedName>
        <fullName evidence="5">Chloride channel CLIC-like protein 1</fullName>
    </recommendedName>
</protein>
<sequence length="436" mass="50642">MKNIWFYGLLYCLKFNSCVTQKGPDPWDYESHHLPPQLSENIPPDLRHVPKKIVNTENNVGMSEWFFKRMLVIVLKGGQVKENEDNTVDVALQMKFNDEQWALLNQYTMSDTQLTEDNFRRTIGYIENSIYKPSITEKVVMAWNEYIQIYLSQYKVEITWVLGLLSVKLAMIWLLKRMSHQHMMIILFATLYLYEVFVSYKEAEKQDLERFLSAINKCKWIFWSSECDVPPPDPLIFLKHMNPLKIGIRIFTTLISEPMLIISDNIKIMIHGITDGLWFPLDKIMFGLLIIIFNTLLIFLLIMVIFNYILNIPFNLSFLGLINIGLKSRNRSFIKTNEETLKIDDGDRISGPRLDRLLDICSRALSTQHSEVSHNGNTKLQIKLGNSTLKRSASTGRLPSLQKEWLSNNMLPIENNVKKNNIRRRNKKGTDGSGDA</sequence>
<evidence type="ECO:0000256" key="1">
    <source>
        <dbReference type="SAM" id="Phobius"/>
    </source>
</evidence>
<keyword evidence="1" id="KW-0472">Membrane</keyword>
<gene>
    <name evidence="3" type="ORF">RR46_10973</name>
</gene>
<organism evidence="3 4">
    <name type="scientific">Papilio xuthus</name>
    <name type="common">Asian swallowtail butterfly</name>
    <dbReference type="NCBI Taxonomy" id="66420"/>
    <lineage>
        <taxon>Eukaryota</taxon>
        <taxon>Metazoa</taxon>
        <taxon>Ecdysozoa</taxon>
        <taxon>Arthropoda</taxon>
        <taxon>Hexapoda</taxon>
        <taxon>Insecta</taxon>
        <taxon>Pterygota</taxon>
        <taxon>Neoptera</taxon>
        <taxon>Endopterygota</taxon>
        <taxon>Lepidoptera</taxon>
        <taxon>Glossata</taxon>
        <taxon>Ditrysia</taxon>
        <taxon>Papilionoidea</taxon>
        <taxon>Papilionidae</taxon>
        <taxon>Papilioninae</taxon>
        <taxon>Papilio</taxon>
    </lineage>
</organism>
<keyword evidence="1" id="KW-0812">Transmembrane</keyword>
<evidence type="ECO:0000313" key="3">
    <source>
        <dbReference type="EMBL" id="KPI97852.1"/>
    </source>
</evidence>
<evidence type="ECO:0000256" key="2">
    <source>
        <dbReference type="SAM" id="SignalP"/>
    </source>
</evidence>
<keyword evidence="1" id="KW-1133">Transmembrane helix</keyword>
<feature type="transmembrane region" description="Helical" evidence="1">
    <location>
        <begin position="284"/>
        <end position="302"/>
    </location>
</feature>
<accession>A0A194PX03</accession>
<feature type="chain" id="PRO_5008263762" description="Chloride channel CLIC-like protein 1" evidence="2">
    <location>
        <begin position="21"/>
        <end position="436"/>
    </location>
</feature>
<evidence type="ECO:0008006" key="5">
    <source>
        <dbReference type="Google" id="ProtNLM"/>
    </source>
</evidence>
<evidence type="ECO:0000313" key="4">
    <source>
        <dbReference type="Proteomes" id="UP000053268"/>
    </source>
</evidence>
<keyword evidence="2" id="KW-0732">Signal</keyword>
<feature type="signal peptide" evidence="2">
    <location>
        <begin position="1"/>
        <end position="20"/>
    </location>
</feature>